<name>A0A6H5HVR9_9HYME</name>
<reference evidence="2 3" key="1">
    <citation type="submission" date="2020-02" db="EMBL/GenBank/DDBJ databases">
        <authorList>
            <person name="Ferguson B K."/>
        </authorList>
    </citation>
    <scope>NUCLEOTIDE SEQUENCE [LARGE SCALE GENOMIC DNA]</scope>
</reference>
<feature type="region of interest" description="Disordered" evidence="1">
    <location>
        <begin position="316"/>
        <end position="368"/>
    </location>
</feature>
<dbReference type="AlphaFoldDB" id="A0A6H5HVR9"/>
<sequence length="444" mass="49665">MKVRVPRSSCSLNSTQRELNNTMTKGSSDFSIAAGSLLNACYVKIVNEFALTHRMHISLDSRGRDEDELIFKDRERKRTKRMFHRTYQKCLRRSLHSPHRRCERPSRLLEPKSGGVSGRVFEVKFIFLFFQIQVQWMEPAAVICAMHALREDEFLCSFHLLSNCTSTCAGLELQQPNRAQNETMKREANRVCAVQCRTRERERDTRVCICVREEGAVMGRHISMLHTHTHTRLHELYSRMAAQDLLSQLQLVAIAARCTAIAAAAAARLSAEFRDANDRKTDTRFDLDTHKLVIEVAPILTRLAARTTQSHLRYQLDVPWDPETDEEPETGREELERDDTADEKPRDGDRPSAGRWCTTGADGGCVHPPQMIAVLTETIRREVGIAVAQEIAKLSRGEASADAGGASAGLGLRSSPSRDSGLTPTEDKKATEKNAAENGHGGGS</sequence>
<organism evidence="2 3">
    <name type="scientific">Trichogramma brassicae</name>
    <dbReference type="NCBI Taxonomy" id="86971"/>
    <lineage>
        <taxon>Eukaryota</taxon>
        <taxon>Metazoa</taxon>
        <taxon>Ecdysozoa</taxon>
        <taxon>Arthropoda</taxon>
        <taxon>Hexapoda</taxon>
        <taxon>Insecta</taxon>
        <taxon>Pterygota</taxon>
        <taxon>Neoptera</taxon>
        <taxon>Endopterygota</taxon>
        <taxon>Hymenoptera</taxon>
        <taxon>Apocrita</taxon>
        <taxon>Proctotrupomorpha</taxon>
        <taxon>Chalcidoidea</taxon>
        <taxon>Trichogrammatidae</taxon>
        <taxon>Trichogramma</taxon>
    </lineage>
</organism>
<accession>A0A6H5HVR9</accession>
<dbReference type="Proteomes" id="UP000479190">
    <property type="component" value="Unassembled WGS sequence"/>
</dbReference>
<dbReference type="EMBL" id="CADCXV010000324">
    <property type="protein sequence ID" value="CAB0029480.1"/>
    <property type="molecule type" value="Genomic_DNA"/>
</dbReference>
<feature type="compositionally biased region" description="Basic and acidic residues" evidence="1">
    <location>
        <begin position="425"/>
        <end position="435"/>
    </location>
</feature>
<keyword evidence="3" id="KW-1185">Reference proteome</keyword>
<feature type="compositionally biased region" description="Basic and acidic residues" evidence="1">
    <location>
        <begin position="342"/>
        <end position="352"/>
    </location>
</feature>
<gene>
    <name evidence="2" type="ORF">TBRA_LOCUS1516</name>
</gene>
<proteinExistence type="predicted"/>
<protein>
    <submittedName>
        <fullName evidence="2">Uncharacterized protein</fullName>
    </submittedName>
</protein>
<feature type="region of interest" description="Disordered" evidence="1">
    <location>
        <begin position="396"/>
        <end position="444"/>
    </location>
</feature>
<feature type="compositionally biased region" description="Low complexity" evidence="1">
    <location>
        <begin position="397"/>
        <end position="415"/>
    </location>
</feature>
<evidence type="ECO:0000313" key="2">
    <source>
        <dbReference type="EMBL" id="CAB0029480.1"/>
    </source>
</evidence>
<evidence type="ECO:0000313" key="3">
    <source>
        <dbReference type="Proteomes" id="UP000479190"/>
    </source>
</evidence>
<evidence type="ECO:0000256" key="1">
    <source>
        <dbReference type="SAM" id="MobiDB-lite"/>
    </source>
</evidence>